<dbReference type="Pfam" id="PF00392">
    <property type="entry name" value="GntR"/>
    <property type="match status" value="1"/>
</dbReference>
<dbReference type="SMART" id="SM00345">
    <property type="entry name" value="HTH_GNTR"/>
    <property type="match status" value="1"/>
</dbReference>
<gene>
    <name evidence="5" type="ORF">V5E97_35305</name>
</gene>
<dbReference type="Gene3D" id="1.10.10.10">
    <property type="entry name" value="Winged helix-like DNA-binding domain superfamily/Winged helix DNA-binding domain"/>
    <property type="match status" value="1"/>
</dbReference>
<dbReference type="SUPFAM" id="SSF46785">
    <property type="entry name" value="Winged helix' DNA-binding domain"/>
    <property type="match status" value="1"/>
</dbReference>
<dbReference type="InterPro" id="IPR000524">
    <property type="entry name" value="Tscrpt_reg_HTH_GntR"/>
</dbReference>
<evidence type="ECO:0000256" key="3">
    <source>
        <dbReference type="ARBA" id="ARBA00023163"/>
    </source>
</evidence>
<dbReference type="RefSeq" id="WP_406696269.1">
    <property type="nucleotide sequence ID" value="NZ_CP155447.1"/>
</dbReference>
<dbReference type="CDD" id="cd07377">
    <property type="entry name" value="WHTH_GntR"/>
    <property type="match status" value="1"/>
</dbReference>
<dbReference type="EMBL" id="CP155447">
    <property type="protein sequence ID" value="XBH03535.1"/>
    <property type="molecule type" value="Genomic_DNA"/>
</dbReference>
<dbReference type="GO" id="GO:0003700">
    <property type="term" value="F:DNA-binding transcription factor activity"/>
    <property type="evidence" value="ECO:0007669"/>
    <property type="project" value="InterPro"/>
</dbReference>
<dbReference type="PANTHER" id="PTHR43537:SF45">
    <property type="entry name" value="GNTR FAMILY REGULATORY PROTEIN"/>
    <property type="match status" value="1"/>
</dbReference>
<dbReference type="InterPro" id="IPR036388">
    <property type="entry name" value="WH-like_DNA-bd_sf"/>
</dbReference>
<sequence length="239" mass="26732">MDEVSLAQRVYERLHQRLRAGSLRPGTRLVNRSLAAELGTSTIPVREAISRLVSEGLLDFRPGAGAFVRSPDANELGELYDLREALEVMAAVEAARFANDHLLTDLQSVCARFRQLAGTISPGQHATRPQFERWLECEEEFHTRLVAASRNRWLVKVAKEIRVIAQVFAAQKKAPKLLTHELAAATVRQHDAFLVILAERDTEKATTWMTTHIRSGRDTVLSHMSSGTIDKIDGTRVED</sequence>
<feature type="domain" description="HTH gntR-type" evidence="4">
    <location>
        <begin position="4"/>
        <end position="71"/>
    </location>
</feature>
<keyword evidence="2" id="KW-0238">DNA-binding</keyword>
<evidence type="ECO:0000256" key="2">
    <source>
        <dbReference type="ARBA" id="ARBA00023125"/>
    </source>
</evidence>
<dbReference type="InterPro" id="IPR036390">
    <property type="entry name" value="WH_DNA-bd_sf"/>
</dbReference>
<dbReference type="Pfam" id="PF07729">
    <property type="entry name" value="FCD"/>
    <property type="match status" value="1"/>
</dbReference>
<keyword evidence="1" id="KW-0805">Transcription regulation</keyword>
<dbReference type="SMART" id="SM00895">
    <property type="entry name" value="FCD"/>
    <property type="match status" value="1"/>
</dbReference>
<accession>A0AAU7CEC2</accession>
<dbReference type="InterPro" id="IPR008920">
    <property type="entry name" value="TF_FadR/GntR_C"/>
</dbReference>
<organism evidence="5">
    <name type="scientific">Singulisphaera sp. Ch08</name>
    <dbReference type="NCBI Taxonomy" id="3120278"/>
    <lineage>
        <taxon>Bacteria</taxon>
        <taxon>Pseudomonadati</taxon>
        <taxon>Planctomycetota</taxon>
        <taxon>Planctomycetia</taxon>
        <taxon>Isosphaerales</taxon>
        <taxon>Isosphaeraceae</taxon>
        <taxon>Singulisphaera</taxon>
    </lineage>
</organism>
<protein>
    <submittedName>
        <fullName evidence="5">GntR family transcriptional regulator</fullName>
    </submittedName>
</protein>
<dbReference type="AlphaFoldDB" id="A0AAU7CEC2"/>
<name>A0AAU7CEC2_9BACT</name>
<keyword evidence="3" id="KW-0804">Transcription</keyword>
<dbReference type="SUPFAM" id="SSF48008">
    <property type="entry name" value="GntR ligand-binding domain-like"/>
    <property type="match status" value="1"/>
</dbReference>
<reference evidence="5" key="1">
    <citation type="submission" date="2024-05" db="EMBL/GenBank/DDBJ databases">
        <title>Planctomycetes of the genus Singulisphaera possess chitinolytic capabilities.</title>
        <authorList>
            <person name="Ivanova A."/>
        </authorList>
    </citation>
    <scope>NUCLEOTIDE SEQUENCE</scope>
    <source>
        <strain evidence="5">Ch08T</strain>
    </source>
</reference>
<dbReference type="GO" id="GO:0003677">
    <property type="term" value="F:DNA binding"/>
    <property type="evidence" value="ECO:0007669"/>
    <property type="project" value="UniProtKB-KW"/>
</dbReference>
<dbReference type="Gene3D" id="1.20.120.530">
    <property type="entry name" value="GntR ligand-binding domain-like"/>
    <property type="match status" value="1"/>
</dbReference>
<proteinExistence type="predicted"/>
<dbReference type="InterPro" id="IPR011711">
    <property type="entry name" value="GntR_C"/>
</dbReference>
<evidence type="ECO:0000256" key="1">
    <source>
        <dbReference type="ARBA" id="ARBA00023015"/>
    </source>
</evidence>
<evidence type="ECO:0000259" key="4">
    <source>
        <dbReference type="PROSITE" id="PS50949"/>
    </source>
</evidence>
<evidence type="ECO:0000313" key="5">
    <source>
        <dbReference type="EMBL" id="XBH03535.1"/>
    </source>
</evidence>
<dbReference type="PANTHER" id="PTHR43537">
    <property type="entry name" value="TRANSCRIPTIONAL REGULATOR, GNTR FAMILY"/>
    <property type="match status" value="1"/>
</dbReference>
<dbReference type="PROSITE" id="PS50949">
    <property type="entry name" value="HTH_GNTR"/>
    <property type="match status" value="1"/>
</dbReference>